<organism evidence="2 3">
    <name type="scientific">Geobacillus genomosp. 3</name>
    <dbReference type="NCBI Taxonomy" id="1921421"/>
    <lineage>
        <taxon>Bacteria</taxon>
        <taxon>Bacillati</taxon>
        <taxon>Bacillota</taxon>
        <taxon>Bacilli</taxon>
        <taxon>Bacillales</taxon>
        <taxon>Anoxybacillaceae</taxon>
        <taxon>Geobacillus</taxon>
    </lineage>
</organism>
<dbReference type="STRING" id="1921421.M493_15005"/>
<accession>S5ZS35</accession>
<dbReference type="KEGG" id="gjf:M493_15005"/>
<evidence type="ECO:0000313" key="3">
    <source>
        <dbReference type="Proteomes" id="UP000015500"/>
    </source>
</evidence>
<evidence type="ECO:0000313" key="2">
    <source>
        <dbReference type="EMBL" id="AGT33238.1"/>
    </source>
</evidence>
<dbReference type="Proteomes" id="UP000015500">
    <property type="component" value="Chromosome"/>
</dbReference>
<sequence length="85" mass="9360">MTRPNNSLDSEQELRRQRRDKRTVRQVELGVVALAGPDPVAQAFGERHAADGSVASIDIDEIAIRVFVIYADDRQSVARVSVVGD</sequence>
<name>S5ZS35_GEOG3</name>
<dbReference type="EMBL" id="CP006254">
    <property type="protein sequence ID" value="AGT33238.1"/>
    <property type="molecule type" value="Genomic_DNA"/>
</dbReference>
<proteinExistence type="predicted"/>
<protein>
    <submittedName>
        <fullName evidence="2">Uncharacterized protein</fullName>
    </submittedName>
</protein>
<dbReference type="HOGENOM" id="CLU_2507987_0_0_9"/>
<keyword evidence="3" id="KW-1185">Reference proteome</keyword>
<feature type="region of interest" description="Disordered" evidence="1">
    <location>
        <begin position="1"/>
        <end position="21"/>
    </location>
</feature>
<evidence type="ECO:0000256" key="1">
    <source>
        <dbReference type="SAM" id="MobiDB-lite"/>
    </source>
</evidence>
<gene>
    <name evidence="2" type="ORF">M493_15005</name>
</gene>
<dbReference type="AlphaFoldDB" id="S5ZS35"/>
<reference evidence="2 3" key="1">
    <citation type="journal article" date="2014" name="Genome Announc.">
        <title>Complete Genome Sequence of the Thermophilic Polychlorinated Biphenyl Degrader Geobacillus sp. Strain JF8 (NBRC 109937).</title>
        <authorList>
            <person name="Shintani M."/>
            <person name="Ohtsubo Y."/>
            <person name="Fukuda K."/>
            <person name="Hosoyama A."/>
            <person name="Ohji S."/>
            <person name="Yamazoe A."/>
            <person name="Fujita N."/>
            <person name="Nagata Y."/>
            <person name="Tsuda M."/>
            <person name="Hatta T."/>
            <person name="Kimbara K."/>
        </authorList>
    </citation>
    <scope>NUCLEOTIDE SEQUENCE [LARGE SCALE GENOMIC DNA]</scope>
    <source>
        <strain evidence="2 3">JF8</strain>
    </source>
</reference>